<dbReference type="Proteomes" id="UP000478052">
    <property type="component" value="Unassembled WGS sequence"/>
</dbReference>
<accession>A0A6G0VM43</accession>
<dbReference type="AlphaFoldDB" id="A0A6G0VM43"/>
<proteinExistence type="predicted"/>
<protein>
    <submittedName>
        <fullName evidence="1">PiggyBac transposable element-derived protein 4-like</fullName>
    </submittedName>
</protein>
<evidence type="ECO:0000313" key="1">
    <source>
        <dbReference type="EMBL" id="KAF0693975.1"/>
    </source>
</evidence>
<reference evidence="1 2" key="1">
    <citation type="submission" date="2019-08" db="EMBL/GenBank/DDBJ databases">
        <title>Whole genome of Aphis craccivora.</title>
        <authorList>
            <person name="Voronova N.V."/>
            <person name="Shulinski R.S."/>
            <person name="Bandarenka Y.V."/>
            <person name="Zhorov D.G."/>
            <person name="Warner D."/>
        </authorList>
    </citation>
    <scope>NUCLEOTIDE SEQUENCE [LARGE SCALE GENOMIC DNA]</scope>
    <source>
        <strain evidence="1">180601</strain>
        <tissue evidence="1">Whole Body</tissue>
    </source>
</reference>
<organism evidence="1 2">
    <name type="scientific">Aphis craccivora</name>
    <name type="common">Cowpea aphid</name>
    <dbReference type="NCBI Taxonomy" id="307492"/>
    <lineage>
        <taxon>Eukaryota</taxon>
        <taxon>Metazoa</taxon>
        <taxon>Ecdysozoa</taxon>
        <taxon>Arthropoda</taxon>
        <taxon>Hexapoda</taxon>
        <taxon>Insecta</taxon>
        <taxon>Pterygota</taxon>
        <taxon>Neoptera</taxon>
        <taxon>Paraneoptera</taxon>
        <taxon>Hemiptera</taxon>
        <taxon>Sternorrhyncha</taxon>
        <taxon>Aphidomorpha</taxon>
        <taxon>Aphidoidea</taxon>
        <taxon>Aphididae</taxon>
        <taxon>Aphidini</taxon>
        <taxon>Aphis</taxon>
        <taxon>Aphis</taxon>
    </lineage>
</organism>
<dbReference type="EMBL" id="VUJU01015430">
    <property type="protein sequence ID" value="KAF0693975.1"/>
    <property type="molecule type" value="Genomic_DNA"/>
</dbReference>
<comment type="caution">
    <text evidence="1">The sequence shown here is derived from an EMBL/GenBank/DDBJ whole genome shotgun (WGS) entry which is preliminary data.</text>
</comment>
<dbReference type="OrthoDB" id="6618237at2759"/>
<name>A0A6G0VM43_APHCR</name>
<keyword evidence="2" id="KW-1185">Reference proteome</keyword>
<gene>
    <name evidence="1" type="ORF">FWK35_00034907</name>
</gene>
<evidence type="ECO:0000313" key="2">
    <source>
        <dbReference type="Proteomes" id="UP000478052"/>
    </source>
</evidence>
<sequence length="118" mass="13701">MNTVDAFNSIELECVEYVAGYVASRYYEKYPQLISTKEEHTMCWTNFLSRGCLKIPSKMLLDGMKLLETCFIKQHGNNVSKIPGVMRTITDIMKKQLTDYKLEIPEEVCHVQLPYSMH</sequence>